<gene>
    <name evidence="1" type="ORF">QR680_002817</name>
</gene>
<name>A0AA39H473_9BILA</name>
<dbReference type="AlphaFoldDB" id="A0AA39H473"/>
<dbReference type="Proteomes" id="UP001175271">
    <property type="component" value="Unassembled WGS sequence"/>
</dbReference>
<organism evidence="1 2">
    <name type="scientific">Steinernema hermaphroditum</name>
    <dbReference type="NCBI Taxonomy" id="289476"/>
    <lineage>
        <taxon>Eukaryota</taxon>
        <taxon>Metazoa</taxon>
        <taxon>Ecdysozoa</taxon>
        <taxon>Nematoda</taxon>
        <taxon>Chromadorea</taxon>
        <taxon>Rhabditida</taxon>
        <taxon>Tylenchina</taxon>
        <taxon>Panagrolaimomorpha</taxon>
        <taxon>Strongyloidoidea</taxon>
        <taxon>Steinernematidae</taxon>
        <taxon>Steinernema</taxon>
    </lineage>
</organism>
<evidence type="ECO:0000313" key="2">
    <source>
        <dbReference type="Proteomes" id="UP001175271"/>
    </source>
</evidence>
<evidence type="ECO:0000313" key="1">
    <source>
        <dbReference type="EMBL" id="KAK0398933.1"/>
    </source>
</evidence>
<proteinExistence type="predicted"/>
<comment type="caution">
    <text evidence="1">The sequence shown here is derived from an EMBL/GenBank/DDBJ whole genome shotgun (WGS) entry which is preliminary data.</text>
</comment>
<keyword evidence="2" id="KW-1185">Reference proteome</keyword>
<reference evidence="1" key="1">
    <citation type="submission" date="2023-06" db="EMBL/GenBank/DDBJ databases">
        <title>Genomic analysis of the entomopathogenic nematode Steinernema hermaphroditum.</title>
        <authorList>
            <person name="Schwarz E.M."/>
            <person name="Heppert J.K."/>
            <person name="Baniya A."/>
            <person name="Schwartz H.T."/>
            <person name="Tan C.-H."/>
            <person name="Antoshechkin I."/>
            <person name="Sternberg P.W."/>
            <person name="Goodrich-Blair H."/>
            <person name="Dillman A.R."/>
        </authorList>
    </citation>
    <scope>NUCLEOTIDE SEQUENCE</scope>
    <source>
        <strain evidence="1">PS9179</strain>
        <tissue evidence="1">Whole animal</tissue>
    </source>
</reference>
<dbReference type="EMBL" id="JAUCMV010000005">
    <property type="protein sequence ID" value="KAK0398933.1"/>
    <property type="molecule type" value="Genomic_DNA"/>
</dbReference>
<sequence length="229" mass="23763">MSQSFFALIFFPTDSSGMLTTFEALLFYSVLHVVAANFIIGNRSPCYGIGCGAQPQQQPCVGVACAPGFQNPCTGTNCIPSLQTPCVGVGCGIQPLQQPCTGIGCGAQPNCVGINCSPPRPVPCVNNNCPPFYNPSFRPPCTGNNCSPCIGIGCGAQPYQQYQPPCVGVACPTIAQDPCIGTNCAPNFQPPPCLFGGVGCPPPRVQFGPQCIPCAGRNFINAPSYVPCC</sequence>
<accession>A0AA39H473</accession>
<protein>
    <submittedName>
        <fullName evidence="1">Uncharacterized protein</fullName>
    </submittedName>
</protein>